<dbReference type="AlphaFoldDB" id="A0A1N6Q8C5"/>
<dbReference type="Proteomes" id="UP000186400">
    <property type="component" value="Unassembled WGS sequence"/>
</dbReference>
<dbReference type="Pfam" id="PF07992">
    <property type="entry name" value="Pyr_redox_2"/>
    <property type="match status" value="1"/>
</dbReference>
<dbReference type="RefSeq" id="WP_076488023.1">
    <property type="nucleotide sequence ID" value="NZ_FTMS01000004.1"/>
</dbReference>
<dbReference type="NCBIfam" id="TIGR01316">
    <property type="entry name" value="gltA"/>
    <property type="match status" value="1"/>
</dbReference>
<dbReference type="Gene3D" id="1.10.1060.10">
    <property type="entry name" value="Alpha-helical ferredoxin"/>
    <property type="match status" value="1"/>
</dbReference>
<evidence type="ECO:0000313" key="2">
    <source>
        <dbReference type="EMBL" id="SIQ12851.1"/>
    </source>
</evidence>
<dbReference type="GO" id="GO:0016491">
    <property type="term" value="F:oxidoreductase activity"/>
    <property type="evidence" value="ECO:0007669"/>
    <property type="project" value="InterPro"/>
</dbReference>
<accession>A0A1N6Q8C5</accession>
<dbReference type="Pfam" id="PF14691">
    <property type="entry name" value="Fer4_20"/>
    <property type="match status" value="1"/>
</dbReference>
<evidence type="ECO:0000259" key="1">
    <source>
        <dbReference type="PROSITE" id="PS51379"/>
    </source>
</evidence>
<dbReference type="InterPro" id="IPR006004">
    <property type="entry name" value="SudA-like"/>
</dbReference>
<dbReference type="InterPro" id="IPR023753">
    <property type="entry name" value="FAD/NAD-binding_dom"/>
</dbReference>
<protein>
    <submittedName>
        <fullName evidence="2">Glutamate synthase (NADPH/NADH) small chain</fullName>
    </submittedName>
</protein>
<organism evidence="2 3">
    <name type="scientific">Alkalispirochaeta americana</name>
    <dbReference type="NCBI Taxonomy" id="159291"/>
    <lineage>
        <taxon>Bacteria</taxon>
        <taxon>Pseudomonadati</taxon>
        <taxon>Spirochaetota</taxon>
        <taxon>Spirochaetia</taxon>
        <taxon>Spirochaetales</taxon>
        <taxon>Spirochaetaceae</taxon>
        <taxon>Alkalispirochaeta</taxon>
    </lineage>
</organism>
<dbReference type="SUPFAM" id="SSF51971">
    <property type="entry name" value="Nucleotide-binding domain"/>
    <property type="match status" value="1"/>
</dbReference>
<dbReference type="SUPFAM" id="SSF46548">
    <property type="entry name" value="alpha-helical ferredoxin"/>
    <property type="match status" value="1"/>
</dbReference>
<dbReference type="EMBL" id="FTMS01000004">
    <property type="protein sequence ID" value="SIQ12851.1"/>
    <property type="molecule type" value="Genomic_DNA"/>
</dbReference>
<evidence type="ECO:0000313" key="3">
    <source>
        <dbReference type="Proteomes" id="UP000186400"/>
    </source>
</evidence>
<dbReference type="InterPro" id="IPR009051">
    <property type="entry name" value="Helical_ferredxn"/>
</dbReference>
<dbReference type="OrthoDB" id="9803192at2"/>
<proteinExistence type="predicted"/>
<dbReference type="STRING" id="159291.SAMN05920897_10456"/>
<reference evidence="2 3" key="1">
    <citation type="submission" date="2017-01" db="EMBL/GenBank/DDBJ databases">
        <authorList>
            <person name="Mah S.A."/>
            <person name="Swanson W.J."/>
            <person name="Moy G.W."/>
            <person name="Vacquier V.D."/>
        </authorList>
    </citation>
    <scope>NUCLEOTIDE SEQUENCE [LARGE SCALE GENOMIC DNA]</scope>
    <source>
        <strain evidence="2 3">ASpG1</strain>
    </source>
</reference>
<dbReference type="Gene3D" id="3.50.50.60">
    <property type="entry name" value="FAD/NAD(P)-binding domain"/>
    <property type="match status" value="2"/>
</dbReference>
<keyword evidence="3" id="KW-1185">Reference proteome</keyword>
<dbReference type="PANTHER" id="PTHR42783">
    <property type="entry name" value="GLUTAMATE SYNTHASE [NADPH] SMALL CHAIN"/>
    <property type="match status" value="1"/>
</dbReference>
<dbReference type="PANTHER" id="PTHR42783:SF3">
    <property type="entry name" value="GLUTAMATE SYNTHASE [NADPH] SMALL CHAIN-RELATED"/>
    <property type="match status" value="1"/>
</dbReference>
<name>A0A1N6Q8C5_9SPIO</name>
<dbReference type="InterPro" id="IPR028261">
    <property type="entry name" value="DPD_II"/>
</dbReference>
<dbReference type="PROSITE" id="PS51379">
    <property type="entry name" value="4FE4S_FER_2"/>
    <property type="match status" value="1"/>
</dbReference>
<dbReference type="GO" id="GO:0051536">
    <property type="term" value="F:iron-sulfur cluster binding"/>
    <property type="evidence" value="ECO:0007669"/>
    <property type="project" value="InterPro"/>
</dbReference>
<sequence>MSHKPSEELHNLARTQWAALQETLQERSLKPKERLALPQQEMPSQDPLERRCNMHEVALGYTEEQARIEAERCLQCPTAPCVAGCPVAIDIPRFIREITEGNYQKALGVIQETSLLPSICGRVCPQEVQCQAPCTVGKALKDTFASVSIGRLERFVADRAAGSSPAPQVKPETGRRVAIIGSGPASITAAADIRREGHAVTIFEAFHKPGGVLVYGIPEFRLPKRIVQDELATLEAMGVSIVPNFLVGRTRTLKQLLEEDSFDAIFIGSGAGLPKFMHIEGENLVGVFSANEFLTRSNLMKAYNRDEAATPIFEAPVVAVLGGGNVAMDAARTAVRLGAQEVHLFYRRTRAEMPARAEEVDHAEEEGVIFHFLRSPTRILGDQDDRVQAIEVLEYELGEPDESGRRRPVAVPGSEYTVPVNAVIVSIGNDSNPLLTATTPELETNRWGNIVADESGQTSMDRVFAGGDIVLGAATVILAMGQGRAAAQSINTMLCENHQT</sequence>
<dbReference type="PRINTS" id="PR00419">
    <property type="entry name" value="ADXRDTASE"/>
</dbReference>
<dbReference type="InterPro" id="IPR036188">
    <property type="entry name" value="FAD/NAD-bd_sf"/>
</dbReference>
<gene>
    <name evidence="2" type="ORF">SAMN05920897_10456</name>
</gene>
<dbReference type="InterPro" id="IPR017896">
    <property type="entry name" value="4Fe4S_Fe-S-bd"/>
</dbReference>
<feature type="domain" description="4Fe-4S ferredoxin-type" evidence="1">
    <location>
        <begin position="64"/>
        <end position="94"/>
    </location>
</feature>